<reference evidence="2" key="1">
    <citation type="submission" date="2022-10" db="EMBL/GenBank/DDBJ databases">
        <authorList>
            <person name="Chen Y."/>
            <person name="Dougan E. K."/>
            <person name="Chan C."/>
            <person name="Rhodes N."/>
            <person name="Thang M."/>
        </authorList>
    </citation>
    <scope>NUCLEOTIDE SEQUENCE</scope>
</reference>
<feature type="compositionally biased region" description="Basic residues" evidence="1">
    <location>
        <begin position="1339"/>
        <end position="1348"/>
    </location>
</feature>
<keyword evidence="4" id="KW-1185">Reference proteome</keyword>
<gene>
    <name evidence="2" type="ORF">C1SCF055_LOCUS1150</name>
</gene>
<evidence type="ECO:0000256" key="1">
    <source>
        <dbReference type="SAM" id="MobiDB-lite"/>
    </source>
</evidence>
<feature type="region of interest" description="Disordered" evidence="1">
    <location>
        <begin position="106"/>
        <end position="144"/>
    </location>
</feature>
<dbReference type="OrthoDB" id="435846at2759"/>
<organism evidence="2">
    <name type="scientific">Cladocopium goreaui</name>
    <dbReference type="NCBI Taxonomy" id="2562237"/>
    <lineage>
        <taxon>Eukaryota</taxon>
        <taxon>Sar</taxon>
        <taxon>Alveolata</taxon>
        <taxon>Dinophyceae</taxon>
        <taxon>Suessiales</taxon>
        <taxon>Symbiodiniaceae</taxon>
        <taxon>Cladocopium</taxon>
    </lineage>
</organism>
<accession>A0A9P1BHH3</accession>
<name>A0A9P1BHH3_9DINO</name>
<comment type="caution">
    <text evidence="2">The sequence shown here is derived from an EMBL/GenBank/DDBJ whole genome shotgun (WGS) entry which is preliminary data.</text>
</comment>
<dbReference type="Proteomes" id="UP001152797">
    <property type="component" value="Unassembled WGS sequence"/>
</dbReference>
<proteinExistence type="predicted"/>
<dbReference type="EMBL" id="CAMXCT010000021">
    <property type="protein sequence ID" value="CAI3972578.1"/>
    <property type="molecule type" value="Genomic_DNA"/>
</dbReference>
<evidence type="ECO:0000313" key="2">
    <source>
        <dbReference type="EMBL" id="CAI3972578.1"/>
    </source>
</evidence>
<dbReference type="EMBL" id="CAMXCT020000021">
    <property type="protein sequence ID" value="CAL1125953.1"/>
    <property type="molecule type" value="Genomic_DNA"/>
</dbReference>
<sequence length="1371" mass="154921">MNGVMEPFPAGDRVSNCASLSQDAWTKEVQLLLRDMPEVLDDSPHQEAAREEAIMLLRNVIALRWGYIIGLKDKVPGSHFKSLVGGMVSTLNTLLEVHGPHIPFCPNPPDKQLELENENASPEKPLPPPDEGSSTTASSKSAPPSVLPHDFKFLTVHVDGKSEVWTCLQVPSVWGVDGYVNFYGMSEVWMYKTKFFAWYTKSFNEFYLPTAAFLEMSPGHVMRRSTYRGDDKPTHYLPVDAASVMGIVCVVGSILPAKSLAREAMLISVTTLKKMESCVENPERELVAPLRNGDKLRLETRSTGLFALSDLKHFFKKLGIDFTRFSKKLPSDAAEVGIPEIICTMFRMRCDPSSQDPNSPMNRFLFRLVHKWCQKVEASMEQKLQETCPDPSVGARVHLFLKSSRMKGNKALQLSIVGRFSARSAGFMTTKNTTLASLGVLPANSSLAQRTCQEYAMRYLIKSNQHMSEALLQSKVVNFTFDAAFVAEEHVLTVVFRSIGKQFSGATQLLPTGLSAEQSQKALQAFCQAFKTMYCQSGQVPSIPQKIDFGWKEFRVPTKNMLMGISNALVQIMPPDFTLQKCIPPVRLVPRATQADRLLLTDDEKTMLGLGPWAKDCDLYFVYNYASQTCFVDFIEDNDFYKLCFSADEGTEGFLVFLHMSCCGVYATFWPDLLHKLARRCCYAMQRSKAHLTLRRINKLFRLDRGPWSTSKFGKQLSDARKMLIDGLQSSSLDESVIESFLPGIARDYNLSADGFTTVDFLRVLQAKRGNHVFSTEHKDTRWFSWWDHAAKHDSSWHTQALTHMMLWVAEGENPWSKLTPQVEGDSKNPTSFSSRQFAWNVLSDDTNQDEMRSMLTVFKSMRIYAAEYDRDLQRQDTASAKHAISLASGKRVQKLIRKTISDSTSPASLQYIGACDPSPESEDVLQFHSDLLMYQIEGLQGISPVHQSFPWRVVQCLDPASWTTVLKDMKEIWQFTTEFADTLRQNDALFNELQVTRFQNFRDTMTKAEYFKFDPARMGTPSSAPFEESILSICGLTSTSKMDSLLSSLPCELAFNQLRDACRRHSKMEKANGAALFSVCSKASMKHCFGAETLELSADDWAQSLQGRKEVKTQVHSAMRCTDVSLGISAEGLTRNRSSKQFTKPHIFAYRLQLLQALSKAFHDFEGADPDERRDHINALYSKMWVSKVVPELWFLRNKGDPDDGDNSLVVVRSGPFTLGCVLMVKCQDGNYKFQDDPYVLALPGDFDEREVAHMAPIVSTDGFLRWHRDGDWMGLADYIADVGIITMPASLFGLVCREMKLKTGKLDHINRCEFFLKHMGRSPDMIEKILEQVRANQKQRKQTKKKKAEDGEDEEDRLRLHVSAFSVSW</sequence>
<protein>
    <submittedName>
        <fullName evidence="2">Uncharacterized protein</fullName>
    </submittedName>
</protein>
<reference evidence="3" key="2">
    <citation type="submission" date="2024-04" db="EMBL/GenBank/DDBJ databases">
        <authorList>
            <person name="Chen Y."/>
            <person name="Shah S."/>
            <person name="Dougan E. K."/>
            <person name="Thang M."/>
            <person name="Chan C."/>
        </authorList>
    </citation>
    <scope>NUCLEOTIDE SEQUENCE [LARGE SCALE GENOMIC DNA]</scope>
</reference>
<evidence type="ECO:0000313" key="4">
    <source>
        <dbReference type="Proteomes" id="UP001152797"/>
    </source>
</evidence>
<dbReference type="EMBL" id="CAMXCT030000021">
    <property type="protein sequence ID" value="CAL4759890.1"/>
    <property type="molecule type" value="Genomic_DNA"/>
</dbReference>
<feature type="compositionally biased region" description="Low complexity" evidence="1">
    <location>
        <begin position="133"/>
        <end position="144"/>
    </location>
</feature>
<evidence type="ECO:0000313" key="3">
    <source>
        <dbReference type="EMBL" id="CAL1125953.1"/>
    </source>
</evidence>
<feature type="region of interest" description="Disordered" evidence="1">
    <location>
        <begin position="1337"/>
        <end position="1358"/>
    </location>
</feature>